<organism evidence="5 6">
    <name type="scientific">Streptomyces flaveolus</name>
    <dbReference type="NCBI Taxonomy" id="67297"/>
    <lineage>
        <taxon>Bacteria</taxon>
        <taxon>Bacillati</taxon>
        <taxon>Actinomycetota</taxon>
        <taxon>Actinomycetes</taxon>
        <taxon>Kitasatosporales</taxon>
        <taxon>Streptomycetaceae</taxon>
        <taxon>Streptomyces</taxon>
    </lineage>
</organism>
<proteinExistence type="predicted"/>
<keyword evidence="2" id="KW-0677">Repeat</keyword>
<feature type="repeat" description="WD" evidence="3">
    <location>
        <begin position="1269"/>
        <end position="1310"/>
    </location>
</feature>
<evidence type="ECO:0000259" key="4">
    <source>
        <dbReference type="Pfam" id="PF20703"/>
    </source>
</evidence>
<feature type="repeat" description="WD" evidence="3">
    <location>
        <begin position="1016"/>
        <end position="1057"/>
    </location>
</feature>
<dbReference type="InterPro" id="IPR015943">
    <property type="entry name" value="WD40/YVTN_repeat-like_dom_sf"/>
</dbReference>
<protein>
    <submittedName>
        <fullName evidence="5">Trypsin-like peptidase domain-containing protein</fullName>
    </submittedName>
</protein>
<feature type="repeat" description="WD" evidence="3">
    <location>
        <begin position="1185"/>
        <end position="1226"/>
    </location>
</feature>
<feature type="repeat" description="WD" evidence="3">
    <location>
        <begin position="848"/>
        <end position="889"/>
    </location>
</feature>
<dbReference type="SUPFAM" id="SSF50978">
    <property type="entry name" value="WD40 repeat-like"/>
    <property type="match status" value="2"/>
</dbReference>
<evidence type="ECO:0000313" key="6">
    <source>
        <dbReference type="Proteomes" id="UP001551011"/>
    </source>
</evidence>
<dbReference type="InterPro" id="IPR027417">
    <property type="entry name" value="P-loop_NTPase"/>
</dbReference>
<evidence type="ECO:0000256" key="1">
    <source>
        <dbReference type="ARBA" id="ARBA00022574"/>
    </source>
</evidence>
<dbReference type="PRINTS" id="PR00320">
    <property type="entry name" value="GPROTEINBRPT"/>
</dbReference>
<reference evidence="5 6" key="1">
    <citation type="submission" date="2024-06" db="EMBL/GenBank/DDBJ databases">
        <title>The Natural Products Discovery Center: Release of the First 8490 Sequenced Strains for Exploring Actinobacteria Biosynthetic Diversity.</title>
        <authorList>
            <person name="Kalkreuter E."/>
            <person name="Kautsar S.A."/>
            <person name="Yang D."/>
            <person name="Bader C.D."/>
            <person name="Teijaro C.N."/>
            <person name="Fluegel L."/>
            <person name="Davis C.M."/>
            <person name="Simpson J.R."/>
            <person name="Lauterbach L."/>
            <person name="Steele A.D."/>
            <person name="Gui C."/>
            <person name="Meng S."/>
            <person name="Li G."/>
            <person name="Viehrig K."/>
            <person name="Ye F."/>
            <person name="Su P."/>
            <person name="Kiefer A.F."/>
            <person name="Nichols A."/>
            <person name="Cepeda A.J."/>
            <person name="Yan W."/>
            <person name="Fan B."/>
            <person name="Jiang Y."/>
            <person name="Adhikari A."/>
            <person name="Zheng C.-J."/>
            <person name="Schuster L."/>
            <person name="Cowan T.M."/>
            <person name="Smanski M.J."/>
            <person name="Chevrette M.G."/>
            <person name="De Carvalho L.P.S."/>
            <person name="Shen B."/>
        </authorList>
    </citation>
    <scope>NUCLEOTIDE SEQUENCE [LARGE SCALE GENOMIC DNA]</scope>
    <source>
        <strain evidence="5 6">NPDC020594</strain>
    </source>
</reference>
<feature type="repeat" description="WD" evidence="3">
    <location>
        <begin position="1058"/>
        <end position="1099"/>
    </location>
</feature>
<feature type="domain" description="Novel STAND NTPase 1" evidence="4">
    <location>
        <begin position="220"/>
        <end position="633"/>
    </location>
</feature>
<feature type="repeat" description="WD" evidence="3">
    <location>
        <begin position="1227"/>
        <end position="1268"/>
    </location>
</feature>
<feature type="repeat" description="WD" evidence="3">
    <location>
        <begin position="974"/>
        <end position="1015"/>
    </location>
</feature>
<accession>A0ABV3ALJ1</accession>
<dbReference type="InterPro" id="IPR049052">
    <property type="entry name" value="nSTAND1"/>
</dbReference>
<dbReference type="Pfam" id="PF25173">
    <property type="entry name" value="Beta-prop_WDR3_1st"/>
    <property type="match status" value="2"/>
</dbReference>
<dbReference type="CDD" id="cd00200">
    <property type="entry name" value="WD40"/>
    <property type="match status" value="2"/>
</dbReference>
<dbReference type="SUPFAM" id="SSF52540">
    <property type="entry name" value="P-loop containing nucleoside triphosphate hydrolases"/>
    <property type="match status" value="1"/>
</dbReference>
<feature type="repeat" description="WD" evidence="3">
    <location>
        <begin position="1311"/>
        <end position="1352"/>
    </location>
</feature>
<sequence length="1383" mass="147279">MTATDDTGREAAGQDRSAVLGAIARVLAEDGRTAGTGFLVAEETVVTCAHVVRAAGQEPGGRVRLAFPHLPGSPCLTGHVLTASWRGPEAEDLAVLRLDSAPAGARPVRLGSANGCRGHRIRSYGFPSQAPARGHFGYGTAGDLLPGSTGPLLQLADANDLTTGFSGGPVLDEVTGLVIGMVTAITAPDSYARGVAVAYATPTQVLRQVWPGLAEQQVHPYRGLEPFTAEHAGWFHGREKAVERVLAALTKQPRGLLLLGPSGAGKSSLVQAGVLPALADGRLPGSDRWPHVIARPGQDLLAELERAGLPGATSGGIVEAAERRLAAEPDDRRLVLVIDQFEELLTEPAAGRQPTRQHAAAEQLVALIGSSVAVTVILVMRDDFYSRLAAWAPDLLDAASPGLLNIPATLDVQDLHAIITRPAHTAGASAEDGLAQRIITDVLAADPIASVTRQAPVTLLPPLQLALSQLWERREDGRLTHRAYDRIGEVTGALTTWCNTVIAGMPADHRPTARRILTALVRPADDAHAIPATRRQVPLTDLRALATDPYTAAPQDDQTFETVMAALTGHRIIATRTMPRPDGTPDAATAELIHDALVRDWTDLRDWIAADHHFHTWLHRVGEQQARHAETGHPGDLLDGTDLAEGTTLAQHRGLPPDITEFLNDSRQRQHAALRRTRRINIALTGLLTVALIAAGLAFLQRRTAITAQKTAQSRQLAAQSATLMDTDPDLASLLAVQAYRTSPTTEAVTSLDTAASRPLRTTLTGHVGLVSAVAFSPDGRTLATGSGDRSARLWDVTTGRTRRTLISTTGLVYTLAFSPDGRTLATGSQDGTVRLWDVASGETRRILTGHTGPVYTLAFSPDGRTLATGSRDETVRMWDVATGRSRRTLTGHTGFVEALAFSPDGRTLATGSRDKTARMWDVATGRSRRTLTGHTDEVAAVAFSPDGRTLATGSRDETVRMWDVTTGEVRRTLTGHTDEVAAVAFSPDGRTLATGSRDKTARLWDVTTGEVRRTLTGHTQDVAAVAFSPDGRALATGSFDHTARLWDVTRSGARRTFTARTGSVEAVAFSPDGRTLALGGADETVRLWDVATGEVRRTLTGHTKHVSAVAFSPDGRTLATGGGGEGAVRLWDVATGRTRHTLTGHTDGVGAVAFSPDGRTLATGGGDHSVRLWDVATGEPRHTFTGHTDFVFAVAFSPDGRTLATGGRDQTVRLWDVATGRTHRTLTGHTDPVEAVAFSPDGRTLATSGDDDTVRLWDAATGEVRRTLTGHTGPVYAVAFSPDGRTLATGGRDQTVRLWDVATGKTRRTLTGHTGYVFTVAFSPDGRTLATGGWDKTVRLWDVNLSTPSESIHHICRAVHRDFTAEEWSRYVPGRELSPVCA</sequence>
<gene>
    <name evidence="5" type="ORF">AB0H04_38075</name>
</gene>
<dbReference type="InterPro" id="IPR019775">
    <property type="entry name" value="WD40_repeat_CS"/>
</dbReference>
<feature type="repeat" description="WD" evidence="3">
    <location>
        <begin position="806"/>
        <end position="847"/>
    </location>
</feature>
<dbReference type="PROSITE" id="PS50082">
    <property type="entry name" value="WD_REPEATS_2"/>
    <property type="match status" value="14"/>
</dbReference>
<keyword evidence="1 3" id="KW-0853">WD repeat</keyword>
<dbReference type="InterPro" id="IPR001680">
    <property type="entry name" value="WD40_rpt"/>
</dbReference>
<dbReference type="Gene3D" id="3.40.50.300">
    <property type="entry name" value="P-loop containing nucleotide triphosphate hydrolases"/>
    <property type="match status" value="1"/>
</dbReference>
<feature type="repeat" description="WD" evidence="3">
    <location>
        <begin position="890"/>
        <end position="931"/>
    </location>
</feature>
<dbReference type="Pfam" id="PF00400">
    <property type="entry name" value="WD40"/>
    <property type="match status" value="4"/>
</dbReference>
<dbReference type="EMBL" id="JBFAEG010000038">
    <property type="protein sequence ID" value="MEU5712572.1"/>
    <property type="molecule type" value="Genomic_DNA"/>
</dbReference>
<dbReference type="InterPro" id="IPR020472">
    <property type="entry name" value="WD40_PAC1"/>
</dbReference>
<keyword evidence="6" id="KW-1185">Reference proteome</keyword>
<dbReference type="PANTHER" id="PTHR19879:SF9">
    <property type="entry name" value="TRANSCRIPTION INITIATION FACTOR TFIID SUBUNIT 5"/>
    <property type="match status" value="1"/>
</dbReference>
<dbReference type="PROSITE" id="PS00678">
    <property type="entry name" value="WD_REPEATS_1"/>
    <property type="match status" value="13"/>
</dbReference>
<dbReference type="Proteomes" id="UP001551011">
    <property type="component" value="Unassembled WGS sequence"/>
</dbReference>
<evidence type="ECO:0000256" key="2">
    <source>
        <dbReference type="ARBA" id="ARBA00022737"/>
    </source>
</evidence>
<dbReference type="RefSeq" id="WP_234339998.1">
    <property type="nucleotide sequence ID" value="NZ_JBFAEG010000038.1"/>
</dbReference>
<feature type="repeat" description="WD" evidence="3">
    <location>
        <begin position="1100"/>
        <end position="1142"/>
    </location>
</feature>
<dbReference type="Pfam" id="PF20703">
    <property type="entry name" value="nSTAND1"/>
    <property type="match status" value="1"/>
</dbReference>
<feature type="repeat" description="WD" evidence="3">
    <location>
        <begin position="932"/>
        <end position="973"/>
    </location>
</feature>
<dbReference type="SMART" id="SM00320">
    <property type="entry name" value="WD40"/>
    <property type="match status" value="14"/>
</dbReference>
<dbReference type="SUPFAM" id="SSF50494">
    <property type="entry name" value="Trypsin-like serine proteases"/>
    <property type="match status" value="1"/>
</dbReference>
<dbReference type="InterPro" id="IPR036322">
    <property type="entry name" value="WD40_repeat_dom_sf"/>
</dbReference>
<dbReference type="PANTHER" id="PTHR19879">
    <property type="entry name" value="TRANSCRIPTION INITIATION FACTOR TFIID"/>
    <property type="match status" value="1"/>
</dbReference>
<comment type="caution">
    <text evidence="5">The sequence shown here is derived from an EMBL/GenBank/DDBJ whole genome shotgun (WGS) entry which is preliminary data.</text>
</comment>
<feature type="repeat" description="WD" evidence="3">
    <location>
        <begin position="764"/>
        <end position="805"/>
    </location>
</feature>
<dbReference type="PROSITE" id="PS50294">
    <property type="entry name" value="WD_REPEATS_REGION"/>
    <property type="match status" value="14"/>
</dbReference>
<dbReference type="InterPro" id="IPR009003">
    <property type="entry name" value="Peptidase_S1_PA"/>
</dbReference>
<evidence type="ECO:0000313" key="5">
    <source>
        <dbReference type="EMBL" id="MEU5712572.1"/>
    </source>
</evidence>
<feature type="repeat" description="WD" evidence="3">
    <location>
        <begin position="1143"/>
        <end position="1184"/>
    </location>
</feature>
<dbReference type="Gene3D" id="2.40.10.120">
    <property type="match status" value="1"/>
</dbReference>
<name>A0ABV3ALJ1_9ACTN</name>
<dbReference type="Pfam" id="PF13365">
    <property type="entry name" value="Trypsin_2"/>
    <property type="match status" value="1"/>
</dbReference>
<evidence type="ECO:0000256" key="3">
    <source>
        <dbReference type="PROSITE-ProRule" id="PRU00221"/>
    </source>
</evidence>
<dbReference type="Gene3D" id="2.130.10.10">
    <property type="entry name" value="YVTN repeat-like/Quinoprotein amine dehydrogenase"/>
    <property type="match status" value="6"/>
</dbReference>